<reference evidence="1" key="1">
    <citation type="submission" date="2021-03" db="EMBL/GenBank/DDBJ databases">
        <authorList>
            <consortium name="DOE Joint Genome Institute"/>
            <person name="Ahrendt S."/>
            <person name="Looney B.P."/>
            <person name="Miyauchi S."/>
            <person name="Morin E."/>
            <person name="Drula E."/>
            <person name="Courty P.E."/>
            <person name="Chicoki N."/>
            <person name="Fauchery L."/>
            <person name="Kohler A."/>
            <person name="Kuo A."/>
            <person name="Labutti K."/>
            <person name="Pangilinan J."/>
            <person name="Lipzen A."/>
            <person name="Riley R."/>
            <person name="Andreopoulos W."/>
            <person name="He G."/>
            <person name="Johnson J."/>
            <person name="Barry K.W."/>
            <person name="Grigoriev I.V."/>
            <person name="Nagy L."/>
            <person name="Hibbett D."/>
            <person name="Henrissat B."/>
            <person name="Matheny P.B."/>
            <person name="Labbe J."/>
            <person name="Martin F."/>
        </authorList>
    </citation>
    <scope>NUCLEOTIDE SEQUENCE</scope>
    <source>
        <strain evidence="1">HHB10654</strain>
    </source>
</reference>
<dbReference type="Proteomes" id="UP000814140">
    <property type="component" value="Unassembled WGS sequence"/>
</dbReference>
<name>A0ACB8SEG6_9AGAM</name>
<proteinExistence type="predicted"/>
<reference evidence="1" key="2">
    <citation type="journal article" date="2022" name="New Phytol.">
        <title>Evolutionary transition to the ectomycorrhizal habit in the genomes of a hyperdiverse lineage of mushroom-forming fungi.</title>
        <authorList>
            <person name="Looney B."/>
            <person name="Miyauchi S."/>
            <person name="Morin E."/>
            <person name="Drula E."/>
            <person name="Courty P.E."/>
            <person name="Kohler A."/>
            <person name="Kuo A."/>
            <person name="LaButti K."/>
            <person name="Pangilinan J."/>
            <person name="Lipzen A."/>
            <person name="Riley R."/>
            <person name="Andreopoulos W."/>
            <person name="He G."/>
            <person name="Johnson J."/>
            <person name="Nolan M."/>
            <person name="Tritt A."/>
            <person name="Barry K.W."/>
            <person name="Grigoriev I.V."/>
            <person name="Nagy L.G."/>
            <person name="Hibbett D."/>
            <person name="Henrissat B."/>
            <person name="Matheny P.B."/>
            <person name="Labbe J."/>
            <person name="Martin F.M."/>
        </authorList>
    </citation>
    <scope>NUCLEOTIDE SEQUENCE</scope>
    <source>
        <strain evidence="1">HHB10654</strain>
    </source>
</reference>
<keyword evidence="2" id="KW-1185">Reference proteome</keyword>
<organism evidence="1 2">
    <name type="scientific">Artomyces pyxidatus</name>
    <dbReference type="NCBI Taxonomy" id="48021"/>
    <lineage>
        <taxon>Eukaryota</taxon>
        <taxon>Fungi</taxon>
        <taxon>Dikarya</taxon>
        <taxon>Basidiomycota</taxon>
        <taxon>Agaricomycotina</taxon>
        <taxon>Agaricomycetes</taxon>
        <taxon>Russulales</taxon>
        <taxon>Auriscalpiaceae</taxon>
        <taxon>Artomyces</taxon>
    </lineage>
</organism>
<protein>
    <submittedName>
        <fullName evidence="1">Uncharacterized protein</fullName>
    </submittedName>
</protein>
<comment type="caution">
    <text evidence="1">The sequence shown here is derived from an EMBL/GenBank/DDBJ whole genome shotgun (WGS) entry which is preliminary data.</text>
</comment>
<gene>
    <name evidence="1" type="ORF">BV25DRAFT_1843801</name>
</gene>
<evidence type="ECO:0000313" key="1">
    <source>
        <dbReference type="EMBL" id="KAI0054251.1"/>
    </source>
</evidence>
<dbReference type="EMBL" id="MU277589">
    <property type="protein sequence ID" value="KAI0054251.1"/>
    <property type="molecule type" value="Genomic_DNA"/>
</dbReference>
<feature type="non-terminal residue" evidence="1">
    <location>
        <position position="1"/>
    </location>
</feature>
<evidence type="ECO:0000313" key="2">
    <source>
        <dbReference type="Proteomes" id="UP000814140"/>
    </source>
</evidence>
<sequence>YQIEGLSRIGKQCLKVVIQTNALATYAVACRFDLPDIAKAAAKATLAKPLSSYLNSDLTGISADRYHTLVTYHQMCGCVIFQPSDKSLLRKSPFLPFNVPRPHFSNMPLRKSLVGGPVLDRTHHRRLDTFLLSLLPYSVFSILLRPFSGTFDRLYHILRSRQDGAIQGCIRRDPCTGLFARKVMFSERRFRPRPSDRTSVRIRLRPPYFLLLPAVSVGHIGAQGA</sequence>
<accession>A0ACB8SEG6</accession>